<accession>A8IKG5</accession>
<name>A8IKG5_AZOC5</name>
<reference evidence="4" key="2">
    <citation type="submission" date="2007-04" db="EMBL/GenBank/DDBJ databases">
        <title>Complete genome sequence of the nitrogen-fixing bacterium Azorhizobium caulinodans ORS571.</title>
        <authorList>
            <person name="Lee K.B."/>
            <person name="Backer P.D."/>
            <person name="Aono T."/>
            <person name="Liu C.T."/>
            <person name="Suzuki S."/>
            <person name="Suzuki T."/>
            <person name="Kaneko T."/>
            <person name="Yamada M."/>
            <person name="Tabata S."/>
            <person name="Kupfer D.M."/>
            <person name="Najar F.Z."/>
            <person name="Wiley G.B."/>
            <person name="Roe B."/>
            <person name="Binnewies T."/>
            <person name="Ussery D."/>
            <person name="Vereecke D."/>
            <person name="Gevers D."/>
            <person name="Holsters M."/>
            <person name="Oyaizu H."/>
        </authorList>
    </citation>
    <scope>NUCLEOTIDE SEQUENCE [LARGE SCALE GENOMIC DNA]</scope>
    <source>
        <strain evidence="4">ATCC 43989 / DSM 5975 / JCM 20966 / LMG 6465 / NBRC 14845 / NCIMB 13405 / ORS 571</strain>
    </source>
</reference>
<reference evidence="3 4" key="4">
    <citation type="journal article" date="2009" name="Appl. Environ. Microbiol.">
        <title>Comparative genome-wide transcriptional profiling of Azorhizobium caulinodans ORS571 grown under free-living and symbiotic conditions.</title>
        <authorList>
            <person name="Tsukada S."/>
            <person name="Aono T."/>
            <person name="Akiba N."/>
            <person name="Lee KB."/>
            <person name="Liu CT."/>
            <person name="Toyazaki H."/>
            <person name="Oyaizu H."/>
        </authorList>
    </citation>
    <scope>NUCLEOTIDE SEQUENCE [LARGE SCALE GENOMIC DNA]</scope>
    <source>
        <strain evidence="4">ATCC 43989 / DSM 5975 / JCM 20966 / LMG 6465 / NBRC 14845 / NCIMB 13405 / ORS 571</strain>
    </source>
</reference>
<evidence type="ECO:0000313" key="3">
    <source>
        <dbReference type="EMBL" id="BAF89903.1"/>
    </source>
</evidence>
<protein>
    <submittedName>
        <fullName evidence="3">Conserved hypothetical cytosolic protein</fullName>
    </submittedName>
</protein>
<dbReference type="GO" id="GO:0003684">
    <property type="term" value="F:damaged DNA binding"/>
    <property type="evidence" value="ECO:0007669"/>
    <property type="project" value="InterPro"/>
</dbReference>
<dbReference type="Pfam" id="PF11799">
    <property type="entry name" value="IMS_C"/>
    <property type="match status" value="1"/>
</dbReference>
<dbReference type="KEGG" id="azc:AZC_3905"/>
<dbReference type="STRING" id="438753.AZC_3905"/>
<dbReference type="HOGENOM" id="CLU_028184_1_1_5"/>
<dbReference type="PANTHER" id="PTHR35369">
    <property type="entry name" value="BLR3025 PROTEIN-RELATED"/>
    <property type="match status" value="1"/>
</dbReference>
<dbReference type="SUPFAM" id="SSF56672">
    <property type="entry name" value="DNA/RNA polymerases"/>
    <property type="match status" value="1"/>
</dbReference>
<organism evidence="3 4">
    <name type="scientific">Azorhizobium caulinodans (strain ATCC 43989 / DSM 5975 / JCM 20966 / LMG 6465 / NBRC 14845 / NCIMB 13405 / ORS 571)</name>
    <dbReference type="NCBI Taxonomy" id="438753"/>
    <lineage>
        <taxon>Bacteria</taxon>
        <taxon>Pseudomonadati</taxon>
        <taxon>Pseudomonadota</taxon>
        <taxon>Alphaproteobacteria</taxon>
        <taxon>Hyphomicrobiales</taxon>
        <taxon>Xanthobacteraceae</taxon>
        <taxon>Azorhizobium</taxon>
    </lineage>
</organism>
<dbReference type="AlphaFoldDB" id="A8IKG5"/>
<dbReference type="GO" id="GO:0006281">
    <property type="term" value="P:DNA repair"/>
    <property type="evidence" value="ECO:0007669"/>
    <property type="project" value="InterPro"/>
</dbReference>
<dbReference type="EMBL" id="AP009384">
    <property type="protein sequence ID" value="BAF89903.1"/>
    <property type="molecule type" value="Genomic_DNA"/>
</dbReference>
<dbReference type="InterPro" id="IPR050356">
    <property type="entry name" value="SulA_CellDiv_inhibitor"/>
</dbReference>
<dbReference type="InterPro" id="IPR043502">
    <property type="entry name" value="DNA/RNA_pol_sf"/>
</dbReference>
<evidence type="ECO:0000313" key="4">
    <source>
        <dbReference type="Proteomes" id="UP000000270"/>
    </source>
</evidence>
<reference evidence="3 4" key="5">
    <citation type="journal article" date="2010" name="Appl. Environ. Microbiol.">
        <title>phrR-like gene praR of Azorhizobium caulinodans ORS571 is essential for symbiosis with Sesbania rostrata and is involved in expression of reb genes.</title>
        <authorList>
            <person name="Akiba N."/>
            <person name="Aono T."/>
            <person name="Toyazaki H."/>
            <person name="Sato S."/>
            <person name="Oyaizu H."/>
        </authorList>
    </citation>
    <scope>NUCLEOTIDE SEQUENCE [LARGE SCALE GENOMIC DNA]</scope>
    <source>
        <strain evidence="4">ATCC 43989 / DSM 5975 / JCM 20966 / LMG 6465 / NBRC 14845 / NCIMB 13405 / ORS 571</strain>
    </source>
</reference>
<reference evidence="3 4" key="6">
    <citation type="journal article" date="2011" name="Appl. Environ. Microbiol.">
        <title>Involvement of the azorhizobial chromosome partition gene (parA) in the onset of bacteroid differentiation during Sesbania rostrata stem nodule development.</title>
        <authorList>
            <person name="Liu CT."/>
            <person name="Lee KB."/>
            <person name="Wang YS."/>
            <person name="Peng MH."/>
            <person name="Lee KT."/>
            <person name="Suzuki S."/>
            <person name="Suzuki T."/>
            <person name="Oyaizu H."/>
        </authorList>
    </citation>
    <scope>NUCLEOTIDE SEQUENCE [LARGE SCALE GENOMIC DNA]</scope>
    <source>
        <strain evidence="4">ATCC 43989 / DSM 5975 / JCM 20966 / LMG 6465 / NBRC 14845 / NCIMB 13405 / ORS 571</strain>
    </source>
</reference>
<reference evidence="3 4" key="1">
    <citation type="journal article" date="2007" name="Appl. Environ. Microbiol.">
        <title>Rhizobial factors required for stem nodule maturation and maintenance in Sesbania rostrata-Azorhizobium caulinodans ORS571 symbiosis.</title>
        <authorList>
            <person name="Suzuki S."/>
            <person name="Aono T."/>
            <person name="Lee KB."/>
            <person name="Suzuki T."/>
            <person name="Liu CT."/>
            <person name="Miwa H."/>
            <person name="Wakao S."/>
            <person name="Iki T."/>
            <person name="Oyaizu H."/>
        </authorList>
    </citation>
    <scope>NUCLEOTIDE SEQUENCE [LARGE SCALE GENOMIC DNA]</scope>
    <source>
        <strain evidence="4">ATCC 43989 / DSM 5975 / JCM 20966 / LMG 6465 / NBRC 14845 / NCIMB 13405 / ORS 571</strain>
    </source>
</reference>
<dbReference type="Proteomes" id="UP000000270">
    <property type="component" value="Chromosome"/>
</dbReference>
<keyword evidence="1" id="KW-0227">DNA damage</keyword>
<reference evidence="3 4" key="3">
    <citation type="journal article" date="2008" name="BMC Genomics">
        <title>The genome of the versatile nitrogen fixer Azorhizobium caulinodans ORS571.</title>
        <authorList>
            <person name="Lee KB."/>
            <person name="Backer P.D."/>
            <person name="Aono T."/>
            <person name="Liu CT."/>
            <person name="Suzuki S."/>
            <person name="Suzuki T."/>
            <person name="Kaneko T."/>
            <person name="Yamada M."/>
            <person name="Tabata S."/>
            <person name="Kupfer D.M."/>
            <person name="Najar F.Z."/>
            <person name="Wiley G.B."/>
            <person name="Roe B."/>
            <person name="Binnewies T.T."/>
            <person name="Ussery D.W."/>
            <person name="D'Haeze W."/>
            <person name="Herder J.D."/>
            <person name="Gevers D."/>
            <person name="Vereecke D."/>
            <person name="Holsters M."/>
            <person name="Oyaizu H."/>
        </authorList>
    </citation>
    <scope>NUCLEOTIDE SEQUENCE [LARGE SCALE GENOMIC DNA]</scope>
    <source>
        <strain evidence="4">ATCC 43989 / DSM 5975 / JCM 20966 / LMG 6465 / NBRC 14845 / NCIMB 13405 / ORS 571</strain>
    </source>
</reference>
<gene>
    <name evidence="3" type="ordered locus">AZC_3905</name>
</gene>
<evidence type="ECO:0000259" key="2">
    <source>
        <dbReference type="Pfam" id="PF11799"/>
    </source>
</evidence>
<feature type="domain" description="DNA polymerase Y-family little finger" evidence="2">
    <location>
        <begin position="211"/>
        <end position="303"/>
    </location>
</feature>
<dbReference type="CDD" id="cd03468">
    <property type="entry name" value="PolY_like"/>
    <property type="match status" value="1"/>
</dbReference>
<sequence length="477" mass="52316">MEKERGALRLAAANRAALRLGLTPGLALADARARVPDLLVEEHAPEADRRFLERIAEACDRYTPMVAVNPPHSLILDVTGVPHLFGGEGGLKADAARRMAAAGLTARLACAGTPEAALALARFHRGPPLMDAASEEAAVRALPVAALDLPPETETALRRAGLNCVGDIARRPSAPLTARFGAQATWRLARLLGRVDSRITPRRAPPALLFSHPFAEPIGRMEHVMGVLGELAQRAATELEARGLGGRSFEARFYRSDGETRTVRIETGAPVRDPAVVMRLFALRIEALADPLDPGFGFDLVRLAVPQAEPFSQAQGGLDREEQGEDLGALVDRLSMRFGRARFRRLVPRDTHIPERAVAAVPALAAAPESWAAPEPEEPPQRPLYLFRPPLPIEVLAEVPDGPPLRFRWRGGTHDVAAQEGPERIGEEWWRDISRPETPRDYYRVEDKGGRRFWIFRHGIHEGGRAPPLWYLHGLFS</sequence>
<dbReference type="InterPro" id="IPR017961">
    <property type="entry name" value="DNA_pol_Y-fam_little_finger"/>
</dbReference>
<proteinExistence type="predicted"/>
<keyword evidence="4" id="KW-1185">Reference proteome</keyword>
<evidence type="ECO:0000256" key="1">
    <source>
        <dbReference type="ARBA" id="ARBA00022763"/>
    </source>
</evidence>
<dbReference type="eggNOG" id="COG0389">
    <property type="taxonomic scope" value="Bacteria"/>
</dbReference>
<dbReference type="PANTHER" id="PTHR35369:SF2">
    <property type="entry name" value="BLR3025 PROTEIN"/>
    <property type="match status" value="1"/>
</dbReference>